<dbReference type="EMBL" id="RCML01001144">
    <property type="protein sequence ID" value="KAG2965087.1"/>
    <property type="molecule type" value="Genomic_DNA"/>
</dbReference>
<evidence type="ECO:0000313" key="2">
    <source>
        <dbReference type="EMBL" id="KAG3209836.1"/>
    </source>
</evidence>
<dbReference type="AlphaFoldDB" id="A0A8T1F449"/>
<evidence type="ECO:0000313" key="3">
    <source>
        <dbReference type="Proteomes" id="UP000697107"/>
    </source>
</evidence>
<organism evidence="1 3">
    <name type="scientific">Phytophthora cactorum</name>
    <dbReference type="NCBI Taxonomy" id="29920"/>
    <lineage>
        <taxon>Eukaryota</taxon>
        <taxon>Sar</taxon>
        <taxon>Stramenopiles</taxon>
        <taxon>Oomycota</taxon>
        <taxon>Peronosporomycetes</taxon>
        <taxon>Peronosporales</taxon>
        <taxon>Peronosporaceae</taxon>
        <taxon>Phytophthora</taxon>
    </lineage>
</organism>
<evidence type="ECO:0000313" key="1">
    <source>
        <dbReference type="EMBL" id="KAG2965087.1"/>
    </source>
</evidence>
<sequence>MWLMTASATSLITSTPVHRHFASELDVEVLLCGPYPTPRRWGPVVVFFLRIEGPTYAYAVWNALFTISVHGLGNGHAKYGHYGRTVRSWWIALQVTYGKYLPSLRILTLRTTKYNVCGFGEATVVMWNRYYGIGEGCFWIVSIGVSLRIFMSLAAYGAQAYVLCKPTGVFLLAEALNALNSVFDWTLCGLSSTVVLASIGVFSHGWPCALEQAHYTRFRPVP</sequence>
<reference evidence="1" key="1">
    <citation type="submission" date="2018-10" db="EMBL/GenBank/DDBJ databases">
        <title>Effector identification in a new, highly contiguous assembly of the strawberry crown rot pathogen Phytophthora cactorum.</title>
        <authorList>
            <person name="Armitage A.D."/>
            <person name="Nellist C.F."/>
            <person name="Bates H."/>
            <person name="Vickerstaff R.J."/>
            <person name="Harrison R.J."/>
        </authorList>
    </citation>
    <scope>NUCLEOTIDE SEQUENCE</scope>
    <source>
        <strain evidence="1">P415</strain>
        <strain evidence="2">P421</strain>
    </source>
</reference>
<accession>A0A8T1F449</accession>
<gene>
    <name evidence="1" type="ORF">PC118_g19955</name>
    <name evidence="2" type="ORF">PC129_g19159</name>
</gene>
<dbReference type="EMBL" id="RCMV01001195">
    <property type="protein sequence ID" value="KAG3209836.1"/>
    <property type="molecule type" value="Genomic_DNA"/>
</dbReference>
<dbReference type="VEuPathDB" id="FungiDB:PC110_g13945"/>
<dbReference type="VEuPathDB" id="FungiDB:PC110_g8563"/>
<name>A0A8T1F449_9STRA</name>
<proteinExistence type="predicted"/>
<comment type="caution">
    <text evidence="1">The sequence shown here is derived from an EMBL/GenBank/DDBJ whole genome shotgun (WGS) entry which is preliminary data.</text>
</comment>
<dbReference type="Proteomes" id="UP000760860">
    <property type="component" value="Unassembled WGS sequence"/>
</dbReference>
<protein>
    <submittedName>
        <fullName evidence="1">Uncharacterized protein</fullName>
    </submittedName>
</protein>
<dbReference type="Proteomes" id="UP000697107">
    <property type="component" value="Unassembled WGS sequence"/>
</dbReference>